<keyword evidence="1" id="KW-0813">Transport</keyword>
<dbReference type="GO" id="GO:0051453">
    <property type="term" value="P:regulation of intracellular pH"/>
    <property type="evidence" value="ECO:0007669"/>
    <property type="project" value="TreeGrafter"/>
</dbReference>
<reference evidence="6" key="1">
    <citation type="submission" date="2021-03" db="EMBL/GenBank/DDBJ databases">
        <authorList>
            <person name="Li Z."/>
            <person name="Yang C."/>
        </authorList>
    </citation>
    <scope>NUCLEOTIDE SEQUENCE</scope>
    <source>
        <strain evidence="6">Dzin_1.0</strain>
        <tissue evidence="6">Leaf</tissue>
    </source>
</reference>
<keyword evidence="4" id="KW-0406">Ion transport</keyword>
<accession>A0A9D5D818</accession>
<evidence type="ECO:0000256" key="3">
    <source>
        <dbReference type="ARBA" id="ARBA00022958"/>
    </source>
</evidence>
<evidence type="ECO:0000256" key="4">
    <source>
        <dbReference type="ARBA" id="ARBA00023065"/>
    </source>
</evidence>
<comment type="caution">
    <text evidence="6">The sequence shown here is derived from an EMBL/GenBank/DDBJ whole genome shotgun (WGS) entry which is preliminary data.</text>
</comment>
<keyword evidence="2" id="KW-0633">Potassium transport</keyword>
<dbReference type="PANTHER" id="PTHR10110:SF179">
    <property type="entry name" value="SODIUM_HYDROGEN EXCHANGER 4"/>
    <property type="match status" value="1"/>
</dbReference>
<name>A0A9D5D818_9LILI</name>
<keyword evidence="5" id="KW-0472">Membrane</keyword>
<dbReference type="Proteomes" id="UP001085076">
    <property type="component" value="Miscellaneous, Linkage group lg01"/>
</dbReference>
<dbReference type="GO" id="GO:0015386">
    <property type="term" value="F:potassium:proton antiporter activity"/>
    <property type="evidence" value="ECO:0007669"/>
    <property type="project" value="TreeGrafter"/>
</dbReference>
<keyword evidence="5" id="KW-0812">Transmembrane</keyword>
<proteinExistence type="predicted"/>
<reference evidence="6" key="2">
    <citation type="journal article" date="2022" name="Hortic Res">
        <title>The genome of Dioscorea zingiberensis sheds light on the biosynthesis, origin and evolution of the medicinally important diosgenin saponins.</title>
        <authorList>
            <person name="Li Y."/>
            <person name="Tan C."/>
            <person name="Li Z."/>
            <person name="Guo J."/>
            <person name="Li S."/>
            <person name="Chen X."/>
            <person name="Wang C."/>
            <person name="Dai X."/>
            <person name="Yang H."/>
            <person name="Song W."/>
            <person name="Hou L."/>
            <person name="Xu J."/>
            <person name="Tong Z."/>
            <person name="Xu A."/>
            <person name="Yuan X."/>
            <person name="Wang W."/>
            <person name="Yang Q."/>
            <person name="Chen L."/>
            <person name="Sun Z."/>
            <person name="Wang K."/>
            <person name="Pan B."/>
            <person name="Chen J."/>
            <person name="Bao Y."/>
            <person name="Liu F."/>
            <person name="Qi X."/>
            <person name="Gang D.R."/>
            <person name="Wen J."/>
            <person name="Li J."/>
        </authorList>
    </citation>
    <scope>NUCLEOTIDE SEQUENCE</scope>
    <source>
        <strain evidence="6">Dzin_1.0</strain>
    </source>
</reference>
<dbReference type="InterPro" id="IPR018422">
    <property type="entry name" value="Cation/H_exchanger_CPA1"/>
</dbReference>
<keyword evidence="3" id="KW-0630">Potassium</keyword>
<gene>
    <name evidence="6" type="ORF">J5N97_005392</name>
</gene>
<evidence type="ECO:0000256" key="1">
    <source>
        <dbReference type="ARBA" id="ARBA00022448"/>
    </source>
</evidence>
<dbReference type="AlphaFoldDB" id="A0A9D5D818"/>
<dbReference type="GO" id="GO:0098719">
    <property type="term" value="P:sodium ion import across plasma membrane"/>
    <property type="evidence" value="ECO:0007669"/>
    <property type="project" value="TreeGrafter"/>
</dbReference>
<dbReference type="GO" id="GO:0015385">
    <property type="term" value="F:sodium:proton antiporter activity"/>
    <property type="evidence" value="ECO:0007669"/>
    <property type="project" value="InterPro"/>
</dbReference>
<evidence type="ECO:0008006" key="8">
    <source>
        <dbReference type="Google" id="ProtNLM"/>
    </source>
</evidence>
<protein>
    <recommendedName>
        <fullName evidence="8">Na+/H+ antiporter</fullName>
    </recommendedName>
</protein>
<evidence type="ECO:0000256" key="5">
    <source>
        <dbReference type="SAM" id="Phobius"/>
    </source>
</evidence>
<evidence type="ECO:0000313" key="7">
    <source>
        <dbReference type="Proteomes" id="UP001085076"/>
    </source>
</evidence>
<evidence type="ECO:0000256" key="2">
    <source>
        <dbReference type="ARBA" id="ARBA00022538"/>
    </source>
</evidence>
<dbReference type="EMBL" id="JAGGNH010000001">
    <property type="protein sequence ID" value="KAJ0987036.1"/>
    <property type="molecule type" value="Genomic_DNA"/>
</dbReference>
<feature type="transmembrane region" description="Helical" evidence="5">
    <location>
        <begin position="28"/>
        <end position="46"/>
    </location>
</feature>
<sequence length="124" mass="13795">MRGAVSIALAFNQFTIKGVTSDPVNAAMITNTVVVVLFTTLVFGFLTRPLINFLLPHLKHGINIHLDKDEPDEHLPLLSSEGTTGILQVKRSLSALLERPVHTIHAYWRKFDDSYMRPIFGGPS</sequence>
<dbReference type="PANTHER" id="PTHR10110">
    <property type="entry name" value="SODIUM/HYDROGEN EXCHANGER"/>
    <property type="match status" value="1"/>
</dbReference>
<organism evidence="6 7">
    <name type="scientific">Dioscorea zingiberensis</name>
    <dbReference type="NCBI Taxonomy" id="325984"/>
    <lineage>
        <taxon>Eukaryota</taxon>
        <taxon>Viridiplantae</taxon>
        <taxon>Streptophyta</taxon>
        <taxon>Embryophyta</taxon>
        <taxon>Tracheophyta</taxon>
        <taxon>Spermatophyta</taxon>
        <taxon>Magnoliopsida</taxon>
        <taxon>Liliopsida</taxon>
        <taxon>Dioscoreales</taxon>
        <taxon>Dioscoreaceae</taxon>
        <taxon>Dioscorea</taxon>
    </lineage>
</organism>
<evidence type="ECO:0000313" key="6">
    <source>
        <dbReference type="EMBL" id="KAJ0987036.1"/>
    </source>
</evidence>
<keyword evidence="5" id="KW-1133">Transmembrane helix</keyword>
<dbReference type="OrthoDB" id="196264at2759"/>
<keyword evidence="7" id="KW-1185">Reference proteome</keyword>
<dbReference type="GO" id="GO:0005886">
    <property type="term" value="C:plasma membrane"/>
    <property type="evidence" value="ECO:0007669"/>
    <property type="project" value="TreeGrafter"/>
</dbReference>